<accession>F4CXW6</accession>
<feature type="compositionally biased region" description="Basic and acidic residues" evidence="1">
    <location>
        <begin position="463"/>
        <end position="489"/>
    </location>
</feature>
<feature type="region of interest" description="Disordered" evidence="1">
    <location>
        <begin position="300"/>
        <end position="384"/>
    </location>
</feature>
<gene>
    <name evidence="2" type="ordered locus">Psed_6684</name>
</gene>
<keyword evidence="3" id="KW-1185">Reference proteome</keyword>
<dbReference type="Proteomes" id="UP000007809">
    <property type="component" value="Chromosome"/>
</dbReference>
<proteinExistence type="predicted"/>
<evidence type="ECO:0000313" key="2">
    <source>
        <dbReference type="EMBL" id="AEA28772.1"/>
    </source>
</evidence>
<feature type="compositionally biased region" description="Basic and acidic residues" evidence="1">
    <location>
        <begin position="43"/>
        <end position="54"/>
    </location>
</feature>
<dbReference type="KEGG" id="pdx:Psed_6684"/>
<feature type="compositionally biased region" description="Low complexity" evidence="1">
    <location>
        <begin position="305"/>
        <end position="322"/>
    </location>
</feature>
<name>F4CXW6_PSEUX</name>
<protein>
    <submittedName>
        <fullName evidence="2">Uncharacterized protein</fullName>
    </submittedName>
</protein>
<feature type="region of interest" description="Disordered" evidence="1">
    <location>
        <begin position="1"/>
        <end position="190"/>
    </location>
</feature>
<evidence type="ECO:0000256" key="1">
    <source>
        <dbReference type="SAM" id="MobiDB-lite"/>
    </source>
</evidence>
<feature type="compositionally biased region" description="Low complexity" evidence="1">
    <location>
        <begin position="490"/>
        <end position="504"/>
    </location>
</feature>
<dbReference type="HOGENOM" id="CLU_496845_0_0_11"/>
<dbReference type="AlphaFoldDB" id="F4CXW6"/>
<dbReference type="EMBL" id="CP002593">
    <property type="protein sequence ID" value="AEA28772.1"/>
    <property type="molecule type" value="Genomic_DNA"/>
</dbReference>
<reference evidence="2 3" key="1">
    <citation type="journal article" date="2011" name="J. Bacteriol.">
        <title>Genome sequence of the 1,4-dioxane-degrading Pseudonocardia dioxanivorans strain CB1190.</title>
        <authorList>
            <person name="Sales C.M."/>
            <person name="Mahendra S."/>
            <person name="Grostern A."/>
            <person name="Parales R.E."/>
            <person name="Goodwin L.A."/>
            <person name="Woyke T."/>
            <person name="Nolan M."/>
            <person name="Lapidus A."/>
            <person name="Chertkov O."/>
            <person name="Ovchinnikova G."/>
            <person name="Sczyrba A."/>
            <person name="Alvarez-Cohen L."/>
        </authorList>
    </citation>
    <scope>NUCLEOTIDE SEQUENCE [LARGE SCALE GENOMIC DNA]</scope>
    <source>
        <strain evidence="3">ATCC 55486 / DSM 44775 / JCM 13855 / CB1190</strain>
    </source>
</reference>
<organism evidence="2 3">
    <name type="scientific">Pseudonocardia dioxanivorans (strain ATCC 55486 / DSM 44775 / JCM 13855 / CB1190)</name>
    <dbReference type="NCBI Taxonomy" id="675635"/>
    <lineage>
        <taxon>Bacteria</taxon>
        <taxon>Bacillati</taxon>
        <taxon>Actinomycetota</taxon>
        <taxon>Actinomycetes</taxon>
        <taxon>Pseudonocardiales</taxon>
        <taxon>Pseudonocardiaceae</taxon>
        <taxon>Pseudonocardia</taxon>
    </lineage>
</organism>
<feature type="compositionally biased region" description="Basic residues" evidence="1">
    <location>
        <begin position="244"/>
        <end position="257"/>
    </location>
</feature>
<feature type="region of interest" description="Disordered" evidence="1">
    <location>
        <begin position="212"/>
        <end position="279"/>
    </location>
</feature>
<feature type="region of interest" description="Disordered" evidence="1">
    <location>
        <begin position="450"/>
        <end position="548"/>
    </location>
</feature>
<feature type="compositionally biased region" description="Basic residues" evidence="1">
    <location>
        <begin position="538"/>
        <end position="548"/>
    </location>
</feature>
<sequence length="548" mass="57972">MSAPAVEYLAPVGRAGESRRPRLLRALHGRPDITSRSHPPTPVRERRFRSETRHPPSALRAPVGGRRRPRSRAVAGATRRRANKSGSTNRATHPLRGATGPDHGGAPDGGATRSSANRGVAAPQWEEPRRGGRGGSTAAGARPSRPCSHARETWPREMALGVHRQASPTARTRLRGRSDSGETGGRGPLRRGAAFRTVYLTIRLRNLSRTYRHDRGASPDTGPVLIGRSPSASSSPMVLDTRGRRGRRGRSLRRSSRSRPSIVHAEPGGPTASSPCPARAAHRAWVDDLPFTVNGMRDIAPLPAPRSSPAAAAGPRTPGRSGCLSAQVRPDERTAATSNKADDGEFGASAPYGRPPPARGPASRRSFGAPRVSRETEAAPHAVRGHYRIGDGLAGLNTPDPSAANNDNLGLRSAVAVLHETRCARLRECRNGTFPQPSCGKVPFLQKGVSVANPGGAPSGTRQRLERARREEPLHAPRPDPPPEMHLEESAATSSAAAVAARCPGQHRPRGGAGRGHPTHALPRVTPPGTADGSSASRCHHSGLHPGR</sequence>
<evidence type="ECO:0000313" key="3">
    <source>
        <dbReference type="Proteomes" id="UP000007809"/>
    </source>
</evidence>
<feature type="compositionally biased region" description="Low complexity" evidence="1">
    <location>
        <begin position="136"/>
        <end position="145"/>
    </location>
</feature>